<sequence length="41" mass="4855">VLRTKRTITAQFKDAFIIAFRNGEKMNVNEAIAEFKKRRNK</sequence>
<dbReference type="EMBL" id="VWLE01000528">
    <property type="protein sequence ID" value="KAA3939020.1"/>
    <property type="molecule type" value="Genomic_DNA"/>
</dbReference>
<organism evidence="1 2">
    <name type="scientific">Bacteroides ovatus</name>
    <dbReference type="NCBI Taxonomy" id="28116"/>
    <lineage>
        <taxon>Bacteria</taxon>
        <taxon>Pseudomonadati</taxon>
        <taxon>Bacteroidota</taxon>
        <taxon>Bacteroidia</taxon>
        <taxon>Bacteroidales</taxon>
        <taxon>Bacteroidaceae</taxon>
        <taxon>Bacteroides</taxon>
    </lineage>
</organism>
<dbReference type="AlphaFoldDB" id="A0A5M5BXA5"/>
<name>A0A5M5BXA5_BACOV</name>
<dbReference type="Proteomes" id="UP000323717">
    <property type="component" value="Unassembled WGS sequence"/>
</dbReference>
<gene>
    <name evidence="1" type="ORF">F3D71_24515</name>
</gene>
<evidence type="ECO:0000313" key="1">
    <source>
        <dbReference type="EMBL" id="KAA3939020.1"/>
    </source>
</evidence>
<proteinExistence type="predicted"/>
<accession>A0A5M5BXA5</accession>
<comment type="caution">
    <text evidence="1">The sequence shown here is derived from an EMBL/GenBank/DDBJ whole genome shotgun (WGS) entry which is preliminary data.</text>
</comment>
<feature type="non-terminal residue" evidence="1">
    <location>
        <position position="1"/>
    </location>
</feature>
<reference evidence="1 2" key="1">
    <citation type="journal article" date="2019" name="Nat. Med.">
        <title>A library of human gut bacterial isolates paired with longitudinal multiomics data enables mechanistic microbiome research.</title>
        <authorList>
            <person name="Poyet M."/>
            <person name="Groussin M."/>
            <person name="Gibbons S.M."/>
            <person name="Avila-Pacheco J."/>
            <person name="Jiang X."/>
            <person name="Kearney S.M."/>
            <person name="Perrotta A.R."/>
            <person name="Berdy B."/>
            <person name="Zhao S."/>
            <person name="Lieberman T.D."/>
            <person name="Swanson P.K."/>
            <person name="Smith M."/>
            <person name="Roesemann S."/>
            <person name="Alexander J.E."/>
            <person name="Rich S.A."/>
            <person name="Livny J."/>
            <person name="Vlamakis H."/>
            <person name="Clish C."/>
            <person name="Bullock K."/>
            <person name="Deik A."/>
            <person name="Scott J."/>
            <person name="Pierce K.A."/>
            <person name="Xavier R.J."/>
            <person name="Alm E.J."/>
        </authorList>
    </citation>
    <scope>NUCLEOTIDE SEQUENCE [LARGE SCALE GENOMIC DNA]</scope>
    <source>
        <strain evidence="1 2">BIOML-A163</strain>
    </source>
</reference>
<evidence type="ECO:0000313" key="2">
    <source>
        <dbReference type="Proteomes" id="UP000323717"/>
    </source>
</evidence>
<protein>
    <submittedName>
        <fullName evidence="1">N-acetylmuramoyl-L-alanine amidase</fullName>
    </submittedName>
</protein>